<evidence type="ECO:0008006" key="3">
    <source>
        <dbReference type="Google" id="ProtNLM"/>
    </source>
</evidence>
<reference evidence="1 2" key="1">
    <citation type="journal article" date="2014" name="Int. J. Syst. Evol. Microbiol.">
        <title>Complete genome sequence of Corynebacterium casei LMG S-19264T (=DSM 44701T), isolated from a smear-ripened cheese.</title>
        <authorList>
            <consortium name="US DOE Joint Genome Institute (JGI-PGF)"/>
            <person name="Walter F."/>
            <person name="Albersmeier A."/>
            <person name="Kalinowski J."/>
            <person name="Ruckert C."/>
        </authorList>
    </citation>
    <scope>NUCLEOTIDE SEQUENCE [LARGE SCALE GENOMIC DNA]</scope>
    <source>
        <strain evidence="1 2">NBRC 110095</strain>
    </source>
</reference>
<keyword evidence="2" id="KW-1185">Reference proteome</keyword>
<accession>A0AA37T9V3</accession>
<dbReference type="Gene3D" id="1.10.287.3020">
    <property type="match status" value="1"/>
</dbReference>
<gene>
    <name evidence="1" type="ORF">GCM10007877_32760</name>
</gene>
<dbReference type="Pfam" id="PF11342">
    <property type="entry name" value="DUF3144"/>
    <property type="match status" value="1"/>
</dbReference>
<dbReference type="RefSeq" id="WP_232593970.1">
    <property type="nucleotide sequence ID" value="NZ_BSPD01000080.1"/>
</dbReference>
<evidence type="ECO:0000313" key="1">
    <source>
        <dbReference type="EMBL" id="GLS27557.1"/>
    </source>
</evidence>
<dbReference type="InterPro" id="IPR021490">
    <property type="entry name" value="DUF3144"/>
</dbReference>
<dbReference type="EMBL" id="BSPD01000080">
    <property type="protein sequence ID" value="GLS27557.1"/>
    <property type="molecule type" value="Genomic_DNA"/>
</dbReference>
<sequence length="109" mass="12454">MTEDNTTQQHTTDEKIFDLADRLIEVVNEATDTLSAGEAHQALMYASARFGAFIVAGSSQSRNDFKEDQLAARNFYMDQFRRLLTANFDEYLENYKEYVGQDTEEHGGE</sequence>
<organism evidence="1 2">
    <name type="scientific">Marinibactrum halimedae</name>
    <dbReference type="NCBI Taxonomy" id="1444977"/>
    <lineage>
        <taxon>Bacteria</taxon>
        <taxon>Pseudomonadati</taxon>
        <taxon>Pseudomonadota</taxon>
        <taxon>Gammaproteobacteria</taxon>
        <taxon>Cellvibrionales</taxon>
        <taxon>Cellvibrionaceae</taxon>
        <taxon>Marinibactrum</taxon>
    </lineage>
</organism>
<proteinExistence type="predicted"/>
<comment type="caution">
    <text evidence="1">The sequence shown here is derived from an EMBL/GenBank/DDBJ whole genome shotgun (WGS) entry which is preliminary data.</text>
</comment>
<name>A0AA37T9V3_9GAMM</name>
<evidence type="ECO:0000313" key="2">
    <source>
        <dbReference type="Proteomes" id="UP001156870"/>
    </source>
</evidence>
<dbReference type="AlphaFoldDB" id="A0AA37T9V3"/>
<protein>
    <recommendedName>
        <fullName evidence="3">DUF3144 domain-containing protein</fullName>
    </recommendedName>
</protein>
<dbReference type="Proteomes" id="UP001156870">
    <property type="component" value="Unassembled WGS sequence"/>
</dbReference>